<dbReference type="EMBL" id="JZWS02000002">
    <property type="protein sequence ID" value="MCL7343687.1"/>
    <property type="molecule type" value="Genomic_DNA"/>
</dbReference>
<dbReference type="PROSITE" id="PS00571">
    <property type="entry name" value="AMIDASES"/>
    <property type="match status" value="1"/>
</dbReference>
<comment type="caution">
    <text evidence="2">The sequence shown here is derived from an EMBL/GenBank/DDBJ whole genome shotgun (WGS) entry which is preliminary data.</text>
</comment>
<proteinExistence type="predicted"/>
<dbReference type="Gene3D" id="3.90.1300.10">
    <property type="entry name" value="Amidase signature (AS) domain"/>
    <property type="match status" value="1"/>
</dbReference>
<evidence type="ECO:0000259" key="1">
    <source>
        <dbReference type="Pfam" id="PF01425"/>
    </source>
</evidence>
<dbReference type="EMBL" id="JZWS01000008">
    <property type="protein sequence ID" value="KJR79425.1"/>
    <property type="molecule type" value="Genomic_DNA"/>
</dbReference>
<dbReference type="AlphaFoldDB" id="A0A0F2LSF2"/>
<dbReference type="InterPro" id="IPR023631">
    <property type="entry name" value="Amidase_dom"/>
</dbReference>
<accession>A0A0F2LSF2</accession>
<dbReference type="PATRIC" id="fig|1326980.8.peg.2148"/>
<sequence>MSFWELNTKYNAFITLKEMKEREGPLSGLTFGVKDVILTKGVRTTAGSRMLQDYVPEENAWIVDRILSLGGRILGKTNTHEFAVGATNTSSIGGIARNPVDPERISGGSSGGSAVAVALKMVDVGVGTDTGGSVRIPASLCGVIGFKPTTGIIPTSGVIPFSWTLDTVGFLTRDLATMRKVVENLFPNKHKDVLVSKSKLKYKLGLFLFDDDPASKALKPLVDKFTEKFDVEVVELNFLRFFGGNIRRTIAVAEGASYHRDWLETTPGMYFPDVKGILMEGLKLRAVDYLEAMRGRRVVLEEYLKAFDRVDALISPTTKIPAPKISEVVGREAEFREKLIFNTELFNVVNAPSISLPLGKVDGLPVGLMVSAEPYEDGKVLDIAQKILEVTQSTSLLQPSP</sequence>
<dbReference type="InterPro" id="IPR020556">
    <property type="entry name" value="Amidase_CS"/>
</dbReference>
<name>A0A0F2LSF2_9CREN</name>
<evidence type="ECO:0000313" key="2">
    <source>
        <dbReference type="EMBL" id="KJR79425.1"/>
    </source>
</evidence>
<protein>
    <submittedName>
        <fullName evidence="2">Amidase</fullName>
    </submittedName>
</protein>
<dbReference type="SUPFAM" id="SSF75304">
    <property type="entry name" value="Amidase signature (AS) enzymes"/>
    <property type="match status" value="1"/>
</dbReference>
<dbReference type="GO" id="GO:0003824">
    <property type="term" value="F:catalytic activity"/>
    <property type="evidence" value="ECO:0007669"/>
    <property type="project" value="InterPro"/>
</dbReference>
<dbReference type="PANTHER" id="PTHR11895:SF67">
    <property type="entry name" value="AMIDASE DOMAIN-CONTAINING PROTEIN"/>
    <property type="match status" value="1"/>
</dbReference>
<evidence type="ECO:0000313" key="3">
    <source>
        <dbReference type="EMBL" id="MCL7343687.1"/>
    </source>
</evidence>
<feature type="domain" description="Amidase" evidence="1">
    <location>
        <begin position="20"/>
        <end position="381"/>
    </location>
</feature>
<reference evidence="2" key="1">
    <citation type="submission" date="2015-03" db="EMBL/GenBank/DDBJ databases">
        <title>Metagenome Sequencing of an Archaeal-Dominated Microbial Community from a Hot Spring at the Los Azufres Geothermal Field, Mexico.</title>
        <authorList>
            <person name="Servin-Garciduenas L.E."/>
            <person name="Martinez-Romero E."/>
        </authorList>
    </citation>
    <scope>NUCLEOTIDE SEQUENCE [LARGE SCALE GENOMIC DNA]</scope>
    <source>
        <strain evidence="2">AZ1-454</strain>
    </source>
</reference>
<dbReference type="InterPro" id="IPR000120">
    <property type="entry name" value="Amidase"/>
</dbReference>
<dbReference type="Pfam" id="PF01425">
    <property type="entry name" value="Amidase"/>
    <property type="match status" value="1"/>
</dbReference>
<organism evidence="2">
    <name type="scientific">Candidatus Aramenus sulfurataquae</name>
    <dbReference type="NCBI Taxonomy" id="1326980"/>
    <lineage>
        <taxon>Archaea</taxon>
        <taxon>Thermoproteota</taxon>
        <taxon>Thermoprotei</taxon>
        <taxon>Sulfolobales</taxon>
        <taxon>Sulfolobaceae</taxon>
        <taxon>Candidatus Aramenus</taxon>
    </lineage>
</organism>
<dbReference type="PANTHER" id="PTHR11895">
    <property type="entry name" value="TRANSAMIDASE"/>
    <property type="match status" value="1"/>
</dbReference>
<dbReference type="InterPro" id="IPR036928">
    <property type="entry name" value="AS_sf"/>
</dbReference>
<reference evidence="3" key="2">
    <citation type="submission" date="2022-05" db="EMBL/GenBank/DDBJ databases">
        <title>Metagenome Sequencing of an Archaeal-Dominated Microbial Community from a Hot Spring at the Los Azufres Geothermal Field, Mexico.</title>
        <authorList>
            <person name="Marin-Paredes R."/>
            <person name="Martinez-Romero E."/>
            <person name="Servin-Garciduenas L.E."/>
        </authorList>
    </citation>
    <scope>NUCLEOTIDE SEQUENCE</scope>
    <source>
        <strain evidence="3">AZ1-454</strain>
    </source>
</reference>
<gene>
    <name evidence="3" type="ORF">TQ35_003835</name>
    <name evidence="2" type="ORF">TQ35_02075</name>
</gene>